<organism evidence="2 3">
    <name type="scientific">Aquipuribacter hungaricus</name>
    <dbReference type="NCBI Taxonomy" id="545624"/>
    <lineage>
        <taxon>Bacteria</taxon>
        <taxon>Bacillati</taxon>
        <taxon>Actinomycetota</taxon>
        <taxon>Actinomycetes</taxon>
        <taxon>Micrococcales</taxon>
        <taxon>Intrasporangiaceae</taxon>
        <taxon>Aquipuribacter</taxon>
    </lineage>
</organism>
<gene>
    <name evidence="2" type="ORF">ACFOLH_08400</name>
</gene>
<evidence type="ECO:0000313" key="3">
    <source>
        <dbReference type="Proteomes" id="UP001595685"/>
    </source>
</evidence>
<keyword evidence="1" id="KW-0812">Transmembrane</keyword>
<keyword evidence="1" id="KW-0472">Membrane</keyword>
<proteinExistence type="predicted"/>
<evidence type="ECO:0000256" key="1">
    <source>
        <dbReference type="SAM" id="Phobius"/>
    </source>
</evidence>
<evidence type="ECO:0000313" key="2">
    <source>
        <dbReference type="EMBL" id="MFC3688360.1"/>
    </source>
</evidence>
<feature type="transmembrane region" description="Helical" evidence="1">
    <location>
        <begin position="66"/>
        <end position="91"/>
    </location>
</feature>
<feature type="transmembrane region" description="Helical" evidence="1">
    <location>
        <begin position="36"/>
        <end position="54"/>
    </location>
</feature>
<reference evidence="3" key="1">
    <citation type="journal article" date="2019" name="Int. J. Syst. Evol. Microbiol.">
        <title>The Global Catalogue of Microorganisms (GCM) 10K type strain sequencing project: providing services to taxonomists for standard genome sequencing and annotation.</title>
        <authorList>
            <consortium name="The Broad Institute Genomics Platform"/>
            <consortium name="The Broad Institute Genome Sequencing Center for Infectious Disease"/>
            <person name="Wu L."/>
            <person name="Ma J."/>
        </authorList>
    </citation>
    <scope>NUCLEOTIDE SEQUENCE [LARGE SCALE GENOMIC DNA]</scope>
    <source>
        <strain evidence="3">NCAIM B.02333</strain>
    </source>
</reference>
<dbReference type="Pfam" id="PF05437">
    <property type="entry name" value="AzlD"/>
    <property type="match status" value="1"/>
</dbReference>
<keyword evidence="1" id="KW-1133">Transmembrane helix</keyword>
<sequence>MSWLAVCLCAAGLFAQKAAGAFVPRAWVSGVRVRSVLALLPPAMLGALVLTQAAGAGDGLVVDLRLLGLAVAAVALALRAPFLLVLVLAVASTAVARLLL</sequence>
<keyword evidence="3" id="KW-1185">Reference proteome</keyword>
<protein>
    <submittedName>
        <fullName evidence="2">AzlD domain-containing protein</fullName>
    </submittedName>
</protein>
<dbReference type="RefSeq" id="WP_340291330.1">
    <property type="nucleotide sequence ID" value="NZ_JBBEOI010000037.1"/>
</dbReference>
<accession>A0ABV7WFX4</accession>
<dbReference type="EMBL" id="JBHRWW010000004">
    <property type="protein sequence ID" value="MFC3688360.1"/>
    <property type="molecule type" value="Genomic_DNA"/>
</dbReference>
<dbReference type="Proteomes" id="UP001595685">
    <property type="component" value="Unassembled WGS sequence"/>
</dbReference>
<comment type="caution">
    <text evidence="2">The sequence shown here is derived from an EMBL/GenBank/DDBJ whole genome shotgun (WGS) entry which is preliminary data.</text>
</comment>
<dbReference type="InterPro" id="IPR008407">
    <property type="entry name" value="Brnchd-chn_aa_trnsp_AzlD"/>
</dbReference>
<name>A0ABV7WFX4_9MICO</name>